<keyword evidence="3" id="KW-1185">Reference proteome</keyword>
<reference evidence="2" key="1">
    <citation type="journal article" date="2023" name="Mol. Phylogenet. Evol.">
        <title>Genome-scale phylogeny and comparative genomics of the fungal order Sordariales.</title>
        <authorList>
            <person name="Hensen N."/>
            <person name="Bonometti L."/>
            <person name="Westerberg I."/>
            <person name="Brannstrom I.O."/>
            <person name="Guillou S."/>
            <person name="Cros-Aarteil S."/>
            <person name="Calhoun S."/>
            <person name="Haridas S."/>
            <person name="Kuo A."/>
            <person name="Mondo S."/>
            <person name="Pangilinan J."/>
            <person name="Riley R."/>
            <person name="LaButti K."/>
            <person name="Andreopoulos B."/>
            <person name="Lipzen A."/>
            <person name="Chen C."/>
            <person name="Yan M."/>
            <person name="Daum C."/>
            <person name="Ng V."/>
            <person name="Clum A."/>
            <person name="Steindorff A."/>
            <person name="Ohm R.A."/>
            <person name="Martin F."/>
            <person name="Silar P."/>
            <person name="Natvig D.O."/>
            <person name="Lalanne C."/>
            <person name="Gautier V."/>
            <person name="Ament-Velasquez S.L."/>
            <person name="Kruys A."/>
            <person name="Hutchinson M.I."/>
            <person name="Powell A.J."/>
            <person name="Barry K."/>
            <person name="Miller A.N."/>
            <person name="Grigoriev I.V."/>
            <person name="Debuchy R."/>
            <person name="Gladieux P."/>
            <person name="Hiltunen Thoren M."/>
            <person name="Johannesson H."/>
        </authorList>
    </citation>
    <scope>NUCLEOTIDE SEQUENCE</scope>
    <source>
        <strain evidence="2">CBS 123565</strain>
    </source>
</reference>
<name>A0AAN6ZG70_9PEZI</name>
<proteinExistence type="predicted"/>
<feature type="compositionally biased region" description="Polar residues" evidence="1">
    <location>
        <begin position="100"/>
        <end position="111"/>
    </location>
</feature>
<gene>
    <name evidence="2" type="ORF">BT67DRAFT_173948</name>
</gene>
<evidence type="ECO:0000313" key="3">
    <source>
        <dbReference type="Proteomes" id="UP001304895"/>
    </source>
</evidence>
<evidence type="ECO:0000313" key="2">
    <source>
        <dbReference type="EMBL" id="KAK4136329.1"/>
    </source>
</evidence>
<reference evidence="2" key="2">
    <citation type="submission" date="2023-05" db="EMBL/GenBank/DDBJ databases">
        <authorList>
            <consortium name="Lawrence Berkeley National Laboratory"/>
            <person name="Steindorff A."/>
            <person name="Hensen N."/>
            <person name="Bonometti L."/>
            <person name="Westerberg I."/>
            <person name="Brannstrom I.O."/>
            <person name="Guillou S."/>
            <person name="Cros-Aarteil S."/>
            <person name="Calhoun S."/>
            <person name="Haridas S."/>
            <person name="Kuo A."/>
            <person name="Mondo S."/>
            <person name="Pangilinan J."/>
            <person name="Riley R."/>
            <person name="Labutti K."/>
            <person name="Andreopoulos B."/>
            <person name="Lipzen A."/>
            <person name="Chen C."/>
            <person name="Yanf M."/>
            <person name="Daum C."/>
            <person name="Ng V."/>
            <person name="Clum A."/>
            <person name="Ohm R."/>
            <person name="Martin F."/>
            <person name="Silar P."/>
            <person name="Natvig D."/>
            <person name="Lalanne C."/>
            <person name="Gautier V."/>
            <person name="Ament-Velasquez S.L."/>
            <person name="Kruys A."/>
            <person name="Hutchinson M.I."/>
            <person name="Powell A.J."/>
            <person name="Barry K."/>
            <person name="Miller A.N."/>
            <person name="Grigoriev I.V."/>
            <person name="Debuchy R."/>
            <person name="Gladieux P."/>
            <person name="Thoren M.H."/>
            <person name="Johannesson H."/>
        </authorList>
    </citation>
    <scope>NUCLEOTIDE SEQUENCE</scope>
    <source>
        <strain evidence="2">CBS 123565</strain>
    </source>
</reference>
<dbReference type="EMBL" id="MU853403">
    <property type="protein sequence ID" value="KAK4136329.1"/>
    <property type="molecule type" value="Genomic_DNA"/>
</dbReference>
<organism evidence="2 3">
    <name type="scientific">Trichocladium antarcticum</name>
    <dbReference type="NCBI Taxonomy" id="1450529"/>
    <lineage>
        <taxon>Eukaryota</taxon>
        <taxon>Fungi</taxon>
        <taxon>Dikarya</taxon>
        <taxon>Ascomycota</taxon>
        <taxon>Pezizomycotina</taxon>
        <taxon>Sordariomycetes</taxon>
        <taxon>Sordariomycetidae</taxon>
        <taxon>Sordariales</taxon>
        <taxon>Chaetomiaceae</taxon>
        <taxon>Trichocladium</taxon>
    </lineage>
</organism>
<evidence type="ECO:0000256" key="1">
    <source>
        <dbReference type="SAM" id="MobiDB-lite"/>
    </source>
</evidence>
<dbReference type="Proteomes" id="UP001304895">
    <property type="component" value="Unassembled WGS sequence"/>
</dbReference>
<comment type="caution">
    <text evidence="2">The sequence shown here is derived from an EMBL/GenBank/DDBJ whole genome shotgun (WGS) entry which is preliminary data.</text>
</comment>
<feature type="region of interest" description="Disordered" evidence="1">
    <location>
        <begin position="46"/>
        <end position="126"/>
    </location>
</feature>
<sequence length="126" mass="13941">MPMLRIRGCNHMLPKQGSCKPCLLPFLSAPFLDAVGATIRVFRGMPRLSRPDGRNGEAESFPPPVLTANKRSRVSLTHPPPLVLPVRGARLPSNNPPTPLLQSQAGQSARTLPSLRRYLRERPQFD</sequence>
<dbReference type="AlphaFoldDB" id="A0AAN6ZG70"/>
<accession>A0AAN6ZG70</accession>
<protein>
    <submittedName>
        <fullName evidence="2">Uncharacterized protein</fullName>
    </submittedName>
</protein>